<dbReference type="AlphaFoldDB" id="J9GJY7"/>
<sequence length="144" mass="15884">MHTIHIRTVGLLHIVGSQIFGHTIMVRTKETIIIHVSWLVVARFPFAVDREPVGMLVEQLTTIHGPAPIMSLQASLLAQSVDILVVTFEKHTRDATFLQQGKPTLPFGIGALVGTHPQPVPHFARSDILHPETTFLVDGITLTF</sequence>
<gene>
    <name evidence="1" type="ORF">EVA_09501</name>
</gene>
<organism evidence="1">
    <name type="scientific">gut metagenome</name>
    <dbReference type="NCBI Taxonomy" id="749906"/>
    <lineage>
        <taxon>unclassified sequences</taxon>
        <taxon>metagenomes</taxon>
        <taxon>organismal metagenomes</taxon>
    </lineage>
</organism>
<protein>
    <submittedName>
        <fullName evidence="1">Uncharacterized protein</fullName>
    </submittedName>
</protein>
<accession>J9GJY7</accession>
<name>J9GJY7_9ZZZZ</name>
<reference evidence="1" key="1">
    <citation type="journal article" date="2012" name="PLoS ONE">
        <title>Gene sets for utilization of primary and secondary nutrition supplies in the distal gut of endangered iberian lynx.</title>
        <authorList>
            <person name="Alcaide M."/>
            <person name="Messina E."/>
            <person name="Richter M."/>
            <person name="Bargiela R."/>
            <person name="Peplies J."/>
            <person name="Huws S.A."/>
            <person name="Newbold C.J."/>
            <person name="Golyshin P.N."/>
            <person name="Simon M.A."/>
            <person name="Lopez G."/>
            <person name="Yakimov M.M."/>
            <person name="Ferrer M."/>
        </authorList>
    </citation>
    <scope>NUCLEOTIDE SEQUENCE</scope>
</reference>
<dbReference type="EMBL" id="AMCI01002558">
    <property type="protein sequence ID" value="EJX02393.1"/>
    <property type="molecule type" value="Genomic_DNA"/>
</dbReference>
<comment type="caution">
    <text evidence="1">The sequence shown here is derived from an EMBL/GenBank/DDBJ whole genome shotgun (WGS) entry which is preliminary data.</text>
</comment>
<evidence type="ECO:0000313" key="1">
    <source>
        <dbReference type="EMBL" id="EJX02393.1"/>
    </source>
</evidence>
<proteinExistence type="predicted"/>